<organism evidence="1 2">
    <name type="scientific">Candidatus Nitrobium versatile</name>
    <dbReference type="NCBI Taxonomy" id="2884831"/>
    <lineage>
        <taxon>Bacteria</taxon>
        <taxon>Pseudomonadati</taxon>
        <taxon>Nitrospirota</taxon>
        <taxon>Nitrospiria</taxon>
        <taxon>Nitrospirales</taxon>
        <taxon>Nitrospiraceae</taxon>
        <taxon>Candidatus Nitrobium</taxon>
    </lineage>
</organism>
<comment type="caution">
    <text evidence="1">The sequence shown here is derived from an EMBL/GenBank/DDBJ whole genome shotgun (WGS) entry which is preliminary data.</text>
</comment>
<evidence type="ECO:0008006" key="3">
    <source>
        <dbReference type="Google" id="ProtNLM"/>
    </source>
</evidence>
<dbReference type="SUPFAM" id="SSF47240">
    <property type="entry name" value="Ferritin-like"/>
    <property type="match status" value="2"/>
</dbReference>
<dbReference type="InterPro" id="IPR009078">
    <property type="entry name" value="Ferritin-like_SF"/>
</dbReference>
<gene>
    <name evidence="1" type="ORF">K8I29_19150</name>
</gene>
<accession>A0A953M3J0</accession>
<protein>
    <recommendedName>
        <fullName evidence="3">Ferritin-like domain-containing protein</fullName>
    </recommendedName>
</protein>
<dbReference type="Proteomes" id="UP000705867">
    <property type="component" value="Unassembled WGS sequence"/>
</dbReference>
<reference evidence="1" key="1">
    <citation type="journal article" date="2021" name="bioRxiv">
        <title>Unraveling nitrogen, sulfur and carbon metabolic pathways and microbial community transcriptional responses to substrate deprivation and toxicity stresses in a bioreactor mimicking anoxic brackish coastal sediment conditions.</title>
        <authorList>
            <person name="Martins P.D."/>
            <person name="Echeveste M.J."/>
            <person name="Arshad A."/>
            <person name="Kurth J."/>
            <person name="Ouboter H."/>
            <person name="Jetten M.S.M."/>
            <person name="Welte C.U."/>
        </authorList>
    </citation>
    <scope>NUCLEOTIDE SEQUENCE</scope>
    <source>
        <strain evidence="1">MAG_39</strain>
    </source>
</reference>
<reference evidence="1" key="2">
    <citation type="submission" date="2021-08" db="EMBL/GenBank/DDBJ databases">
        <authorList>
            <person name="Dalcin Martins P."/>
        </authorList>
    </citation>
    <scope>NUCLEOTIDE SEQUENCE</scope>
    <source>
        <strain evidence="1">MAG_39</strain>
    </source>
</reference>
<evidence type="ECO:0000313" key="2">
    <source>
        <dbReference type="Proteomes" id="UP000705867"/>
    </source>
</evidence>
<dbReference type="EMBL" id="JAIOIV010000148">
    <property type="protein sequence ID" value="MBZ0158319.1"/>
    <property type="molecule type" value="Genomic_DNA"/>
</dbReference>
<sequence length="403" mass="46818">MGFNPLKEKGIPIEKQIHTWSDLNVQPYNKRDVHPYTRARVILMNGIEVEAALFLHELARNSNDMELKRNIAFSRRIEQQQQKVVNWLIPAEESVLEATIGYEQVAVDLTAYLARTVPDPYVKQVFDFGLLEDFDHLYRYSNLLEMTEGKKAEDIVGDLTEVIPGRPTIKEHRHPFDEIKDFADRTKGEYMTQLYILTLLAGEQQTMNYYMNVGNRIADSVGRGLYAEIGQIEEQHVSQYESLLDPRATWFEMMILHEYNECYLYYSFMEQETDPRIKKIWEAHLGMEIEHLRIACDAMRKHEGKDPEGMLPSSLPEPVRFQSNIDYIREVLDMQLDLTAFETGFIRESELKPDARYLKYQKSVNGDWVPSEKVIEGNIKKRGRDYRLEMAAAAASSSGKSRS</sequence>
<dbReference type="AlphaFoldDB" id="A0A953M3J0"/>
<name>A0A953M3J0_9BACT</name>
<proteinExistence type="predicted"/>
<evidence type="ECO:0000313" key="1">
    <source>
        <dbReference type="EMBL" id="MBZ0158319.1"/>
    </source>
</evidence>